<dbReference type="SUPFAM" id="SSF50494">
    <property type="entry name" value="Trypsin-like serine proteases"/>
    <property type="match status" value="1"/>
</dbReference>
<dbReference type="InterPro" id="IPR009003">
    <property type="entry name" value="Peptidase_S1_PA"/>
</dbReference>
<proteinExistence type="predicted"/>
<dbReference type="Proteomes" id="UP000577408">
    <property type="component" value="Unassembled WGS sequence"/>
</dbReference>
<dbReference type="InterPro" id="IPR043504">
    <property type="entry name" value="Peptidase_S1_PA_chymotrypsin"/>
</dbReference>
<dbReference type="EMBL" id="JABFED010000004">
    <property type="protein sequence ID" value="MBA1837625.1"/>
    <property type="molecule type" value="Genomic_DNA"/>
</dbReference>
<comment type="caution">
    <text evidence="1">The sequence shown here is derived from an EMBL/GenBank/DDBJ whole genome shotgun (WGS) entry which is preliminary data.</text>
</comment>
<organism evidence="1 2">
    <name type="scientific">Corynebacterium wankanglinii</name>
    <dbReference type="NCBI Taxonomy" id="2735136"/>
    <lineage>
        <taxon>Bacteria</taxon>
        <taxon>Bacillati</taxon>
        <taxon>Actinomycetota</taxon>
        <taxon>Actinomycetes</taxon>
        <taxon>Mycobacteriales</taxon>
        <taxon>Corynebacteriaceae</taxon>
        <taxon>Corynebacterium</taxon>
    </lineage>
</organism>
<dbReference type="RefSeq" id="WP_181192335.1">
    <property type="nucleotide sequence ID" value="NZ_JABFED010000004.1"/>
</dbReference>
<keyword evidence="2" id="KW-1185">Reference proteome</keyword>
<sequence length="261" mass="27425">MLSHRAHVIFRTFLATAVALGLQAAPAQAQMRAVEQGAAVHVHGTGICTVGFNEPGRQRSLVAAHCGREGARVELVGGGGAGTLYRSKVYDGHLSNDWAAIQWDPGVRVGGNRLTGDARVHPRDVRLGETVCYFSQARGAQTCGRFSGAADGTFFVDAPLSRPGDSGGPMWVPGRGFIGVVSSMWTSNPLPFLRGGDFIIGMVPQDGPAVPEARLVGVWGQNALFNGLTGPVAEALRVVVDGVFRFFASLGVQGPSALRYS</sequence>
<protein>
    <submittedName>
        <fullName evidence="1">Uncharacterized protein</fullName>
    </submittedName>
</protein>
<gene>
    <name evidence="1" type="ORF">HMA55_06905</name>
</gene>
<name>A0A7H0K7S1_9CORY</name>
<evidence type="ECO:0000313" key="1">
    <source>
        <dbReference type="EMBL" id="MBA1837625.1"/>
    </source>
</evidence>
<evidence type="ECO:0000313" key="2">
    <source>
        <dbReference type="Proteomes" id="UP000577408"/>
    </source>
</evidence>
<dbReference type="Gene3D" id="2.40.10.10">
    <property type="entry name" value="Trypsin-like serine proteases"/>
    <property type="match status" value="1"/>
</dbReference>
<dbReference type="AlphaFoldDB" id="A0A7H0K7S1"/>
<accession>A0A7H0K7S1</accession>
<reference evidence="1 2" key="1">
    <citation type="submission" date="2020-05" db="EMBL/GenBank/DDBJ databases">
        <title>Descriptions of Corynebacterium xxxx sp. nov., Corynebacterium yyyy sp. nov. and Corynebacterium zzzz sp. nov.</title>
        <authorList>
            <person name="Zhang G."/>
        </authorList>
    </citation>
    <scope>NUCLEOTIDE SEQUENCE [LARGE SCALE GENOMIC DNA]</scope>
    <source>
        <strain evidence="2">zg-913</strain>
    </source>
</reference>